<sequence length="178" mass="19881">MTCSESELNTSVRFVFVNSSGYDAPIGALMEWEEHGSCLNIFRMTNGGQIQDTLTNYEAKHSLPNGFDAGIGLVLAWQERGSCLNIFRMTNHGRISETFTNYDESQSDLRNLHELRGKILVAHVSETRRKKTCCASELNTSVRFVFANPSGIDVGIGVVMAWEERGSSLNIFWTTNYG</sequence>
<comment type="caution">
    <text evidence="1">The sequence shown here is derived from an EMBL/GenBank/DDBJ whole genome shotgun (WGS) entry which is preliminary data.</text>
</comment>
<protein>
    <submittedName>
        <fullName evidence="1">Uncharacterized protein</fullName>
    </submittedName>
</protein>
<reference evidence="1" key="1">
    <citation type="submission" date="2020-09" db="EMBL/GenBank/DDBJ databases">
        <title>Genome-Enabled Discovery of Anthraquinone Biosynthesis in Senna tora.</title>
        <authorList>
            <person name="Kang S.-H."/>
            <person name="Pandey R.P."/>
            <person name="Lee C.-M."/>
            <person name="Sim J.-S."/>
            <person name="Jeong J.-T."/>
            <person name="Choi B.-S."/>
            <person name="Jung M."/>
            <person name="Ginzburg D."/>
            <person name="Zhao K."/>
            <person name="Won S.Y."/>
            <person name="Oh T.-J."/>
            <person name="Yu Y."/>
            <person name="Kim N.-H."/>
            <person name="Lee O.R."/>
            <person name="Lee T.-H."/>
            <person name="Bashyal P."/>
            <person name="Kim T.-S."/>
            <person name="Lee W.-H."/>
            <person name="Kawkins C."/>
            <person name="Kim C.-K."/>
            <person name="Kim J.S."/>
            <person name="Ahn B.O."/>
            <person name="Rhee S.Y."/>
            <person name="Sohng J.K."/>
        </authorList>
    </citation>
    <scope>NUCLEOTIDE SEQUENCE</scope>
    <source>
        <tissue evidence="1">Leaf</tissue>
    </source>
</reference>
<evidence type="ECO:0000313" key="1">
    <source>
        <dbReference type="EMBL" id="KAF7821017.1"/>
    </source>
</evidence>
<accession>A0A834WFP6</accession>
<evidence type="ECO:0000313" key="2">
    <source>
        <dbReference type="Proteomes" id="UP000634136"/>
    </source>
</evidence>
<dbReference type="Proteomes" id="UP000634136">
    <property type="component" value="Unassembled WGS sequence"/>
</dbReference>
<organism evidence="1 2">
    <name type="scientific">Senna tora</name>
    <dbReference type="NCBI Taxonomy" id="362788"/>
    <lineage>
        <taxon>Eukaryota</taxon>
        <taxon>Viridiplantae</taxon>
        <taxon>Streptophyta</taxon>
        <taxon>Embryophyta</taxon>
        <taxon>Tracheophyta</taxon>
        <taxon>Spermatophyta</taxon>
        <taxon>Magnoliopsida</taxon>
        <taxon>eudicotyledons</taxon>
        <taxon>Gunneridae</taxon>
        <taxon>Pentapetalae</taxon>
        <taxon>rosids</taxon>
        <taxon>fabids</taxon>
        <taxon>Fabales</taxon>
        <taxon>Fabaceae</taxon>
        <taxon>Caesalpinioideae</taxon>
        <taxon>Cassia clade</taxon>
        <taxon>Senna</taxon>
    </lineage>
</organism>
<keyword evidence="2" id="KW-1185">Reference proteome</keyword>
<dbReference type="AlphaFoldDB" id="A0A834WFP6"/>
<gene>
    <name evidence="1" type="ORF">G2W53_026472</name>
</gene>
<name>A0A834WFP6_9FABA</name>
<dbReference type="EMBL" id="JAAIUW010000008">
    <property type="protein sequence ID" value="KAF7821017.1"/>
    <property type="molecule type" value="Genomic_DNA"/>
</dbReference>
<proteinExistence type="predicted"/>